<organism evidence="3 4">
    <name type="scientific">Dendryphion nanum</name>
    <dbReference type="NCBI Taxonomy" id="256645"/>
    <lineage>
        <taxon>Eukaryota</taxon>
        <taxon>Fungi</taxon>
        <taxon>Dikarya</taxon>
        <taxon>Ascomycota</taxon>
        <taxon>Pezizomycotina</taxon>
        <taxon>Dothideomycetes</taxon>
        <taxon>Pleosporomycetidae</taxon>
        <taxon>Pleosporales</taxon>
        <taxon>Torulaceae</taxon>
        <taxon>Dendryphion</taxon>
    </lineage>
</organism>
<dbReference type="PROSITE" id="PS00036">
    <property type="entry name" value="BZIP_BASIC"/>
    <property type="match status" value="1"/>
</dbReference>
<dbReference type="PANTHER" id="PTHR38116">
    <property type="entry name" value="CHROMOSOME 7, WHOLE GENOME SHOTGUN SEQUENCE"/>
    <property type="match status" value="1"/>
</dbReference>
<proteinExistence type="predicted"/>
<dbReference type="GO" id="GO:0003700">
    <property type="term" value="F:DNA-binding transcription factor activity"/>
    <property type="evidence" value="ECO:0007669"/>
    <property type="project" value="InterPro"/>
</dbReference>
<dbReference type="InterPro" id="IPR021833">
    <property type="entry name" value="DUF3425"/>
</dbReference>
<feature type="region of interest" description="Disordered" evidence="1">
    <location>
        <begin position="1"/>
        <end position="54"/>
    </location>
</feature>
<dbReference type="OrthoDB" id="5973539at2759"/>
<keyword evidence="4" id="KW-1185">Reference proteome</keyword>
<accession>A0A9P9IEM8</accession>
<comment type="caution">
    <text evidence="3">The sequence shown here is derived from an EMBL/GenBank/DDBJ whole genome shotgun (WGS) entry which is preliminary data.</text>
</comment>
<gene>
    <name evidence="3" type="ORF">B0J11DRAFT_96104</name>
</gene>
<dbReference type="Pfam" id="PF11905">
    <property type="entry name" value="DUF3425"/>
    <property type="match status" value="1"/>
</dbReference>
<evidence type="ECO:0000313" key="4">
    <source>
        <dbReference type="Proteomes" id="UP000700596"/>
    </source>
</evidence>
<protein>
    <recommendedName>
        <fullName evidence="2">BZIP domain-containing protein</fullName>
    </recommendedName>
</protein>
<reference evidence="3" key="1">
    <citation type="journal article" date="2021" name="Nat. Commun.">
        <title>Genetic determinants of endophytism in the Arabidopsis root mycobiome.</title>
        <authorList>
            <person name="Mesny F."/>
            <person name="Miyauchi S."/>
            <person name="Thiergart T."/>
            <person name="Pickel B."/>
            <person name="Atanasova L."/>
            <person name="Karlsson M."/>
            <person name="Huettel B."/>
            <person name="Barry K.W."/>
            <person name="Haridas S."/>
            <person name="Chen C."/>
            <person name="Bauer D."/>
            <person name="Andreopoulos W."/>
            <person name="Pangilinan J."/>
            <person name="LaButti K."/>
            <person name="Riley R."/>
            <person name="Lipzen A."/>
            <person name="Clum A."/>
            <person name="Drula E."/>
            <person name="Henrissat B."/>
            <person name="Kohler A."/>
            <person name="Grigoriev I.V."/>
            <person name="Martin F.M."/>
            <person name="Hacquard S."/>
        </authorList>
    </citation>
    <scope>NUCLEOTIDE SEQUENCE</scope>
    <source>
        <strain evidence="3">MPI-CAGE-CH-0243</strain>
    </source>
</reference>
<dbReference type="EMBL" id="JAGMWT010000013">
    <property type="protein sequence ID" value="KAH7117946.1"/>
    <property type="molecule type" value="Genomic_DNA"/>
</dbReference>
<evidence type="ECO:0000313" key="3">
    <source>
        <dbReference type="EMBL" id="KAH7117946.1"/>
    </source>
</evidence>
<dbReference type="AlphaFoldDB" id="A0A9P9IEM8"/>
<feature type="domain" description="BZIP" evidence="2">
    <location>
        <begin position="43"/>
        <end position="58"/>
    </location>
</feature>
<dbReference type="CDD" id="cd14688">
    <property type="entry name" value="bZIP_YAP"/>
    <property type="match status" value="1"/>
</dbReference>
<dbReference type="Proteomes" id="UP000700596">
    <property type="component" value="Unassembled WGS sequence"/>
</dbReference>
<dbReference type="InterPro" id="IPR004827">
    <property type="entry name" value="bZIP"/>
</dbReference>
<evidence type="ECO:0000256" key="1">
    <source>
        <dbReference type="SAM" id="MobiDB-lite"/>
    </source>
</evidence>
<dbReference type="PANTHER" id="PTHR38116:SF5">
    <property type="entry name" value="BZIP DOMAIN-CONTAINING PROTEIN"/>
    <property type="match status" value="1"/>
</dbReference>
<name>A0A9P9IEM8_9PLEO</name>
<sequence>MDSQDLDEVSHFAPSSHASQTEHVGDDKGQKPKRKPNRRDPEKRRLQNIQAQKKYREKLKKRLDDLETLAAFVADGSIPAVPATPDSVPNLASGAPCVTSSMAVGPVPSDSANVAHNIHTIPKSGSALLVTGPSTDTFTVSTSRITEKSGAPVDLPGFYASYILQTQSGLSNRVIPESDDAHHSILSFSDENHLDLSDLMPQISTSPSPSTVLTLWEPTTETVQNQQISTHDDMSPPRYLIGHIDCGCFMLHLQISSSGQTGHRYQEIAQVSTSLITTDPYINSLGFDRVCLVQAVMENCLHIGITENMYCDEDSMSPFYRPGSEKNYSGANSVVTRMQENFKSIKPDVRPVKEQITIAHSPIIDVLPFPTFRRNFLLSLDSLDQDEVYFDLVNGLICWGGRSISQKDRNTNTGFVSTGTPWDSRSWEGRPWFLQKYWAMLGGDDGELVRQSEWWRSMRGEEPDPWLNF</sequence>
<evidence type="ECO:0000259" key="2">
    <source>
        <dbReference type="PROSITE" id="PS00036"/>
    </source>
</evidence>